<protein>
    <submittedName>
        <fullName evidence="3">Cob(II)yrinic acid a,c-diamide reductase</fullName>
        <ecNumber evidence="3">2.5.1.17</ecNumber>
    </submittedName>
</protein>
<gene>
    <name evidence="3" type="ORF">ABID12_001263</name>
</gene>
<evidence type="ECO:0000313" key="3">
    <source>
        <dbReference type="EMBL" id="MET3599332.1"/>
    </source>
</evidence>
<dbReference type="InterPro" id="IPR012349">
    <property type="entry name" value="Split_barrel_FMN-bd"/>
</dbReference>
<dbReference type="Gene3D" id="2.30.110.10">
    <property type="entry name" value="Electron Transport, Fmn-binding Protein, Chain A"/>
    <property type="match status" value="1"/>
</dbReference>
<dbReference type="SUPFAM" id="SSF50475">
    <property type="entry name" value="FMN-binding split barrel"/>
    <property type="match status" value="1"/>
</dbReference>
<dbReference type="Pfam" id="PF01613">
    <property type="entry name" value="Flavin_Reduct"/>
    <property type="match status" value="1"/>
</dbReference>
<dbReference type="SMART" id="SM00903">
    <property type="entry name" value="Flavin_Reduct"/>
    <property type="match status" value="1"/>
</dbReference>
<sequence>MHEDQQFPRTYRDAMARYAGHVQIITTAHGGAMRGVTATACCSVSDAPPTVLACVNRLKQQNAIFLESGNFALNTLGARHKALADAFSGLGNLSTDERFAMGEWHFEGSGAPVLQNALASFDCRLIEAKEMSTHWILLGEVVGVGLGTQDEALMYYQRNYRAL</sequence>
<evidence type="ECO:0000256" key="1">
    <source>
        <dbReference type="ARBA" id="ARBA00023002"/>
    </source>
</evidence>
<feature type="domain" description="Flavin reductase like" evidence="2">
    <location>
        <begin position="15"/>
        <end position="162"/>
    </location>
</feature>
<dbReference type="PANTHER" id="PTHR30466:SF1">
    <property type="entry name" value="FMN REDUCTASE (NADH) RUTF"/>
    <property type="match status" value="1"/>
</dbReference>
<keyword evidence="1" id="KW-0560">Oxidoreductase</keyword>
<reference evidence="3 4" key="1">
    <citation type="submission" date="2024-06" db="EMBL/GenBank/DDBJ databases">
        <title>Genomic Encyclopedia of Type Strains, Phase IV (KMG-IV): sequencing the most valuable type-strain genomes for metagenomic binning, comparative biology and taxonomic classification.</title>
        <authorList>
            <person name="Goeker M."/>
        </authorList>
    </citation>
    <scope>NUCLEOTIDE SEQUENCE [LARGE SCALE GENOMIC DNA]</scope>
    <source>
        <strain evidence="3 4">DSM 28102</strain>
    </source>
</reference>
<comment type="caution">
    <text evidence="3">The sequence shown here is derived from an EMBL/GenBank/DDBJ whole genome shotgun (WGS) entry which is preliminary data.</text>
</comment>
<proteinExistence type="predicted"/>
<organism evidence="3 4">
    <name type="scientific">Martelella mangrovi</name>
    <dbReference type="NCBI Taxonomy" id="1397477"/>
    <lineage>
        <taxon>Bacteria</taxon>
        <taxon>Pseudomonadati</taxon>
        <taxon>Pseudomonadota</taxon>
        <taxon>Alphaproteobacteria</taxon>
        <taxon>Hyphomicrobiales</taxon>
        <taxon>Aurantimonadaceae</taxon>
        <taxon>Martelella</taxon>
    </lineage>
</organism>
<name>A0ABV2IAR1_9HYPH</name>
<dbReference type="RefSeq" id="WP_354433523.1">
    <property type="nucleotide sequence ID" value="NZ_JBEPLY010000003.1"/>
</dbReference>
<dbReference type="EC" id="2.5.1.17" evidence="3"/>
<dbReference type="InterPro" id="IPR050268">
    <property type="entry name" value="NADH-dep_flavin_reductase"/>
</dbReference>
<dbReference type="EMBL" id="JBEPLY010000003">
    <property type="protein sequence ID" value="MET3599332.1"/>
    <property type="molecule type" value="Genomic_DNA"/>
</dbReference>
<dbReference type="Proteomes" id="UP001549164">
    <property type="component" value="Unassembled WGS sequence"/>
</dbReference>
<keyword evidence="3" id="KW-0808">Transferase</keyword>
<dbReference type="GO" id="GO:0008817">
    <property type="term" value="F:corrinoid adenosyltransferase activity"/>
    <property type="evidence" value="ECO:0007669"/>
    <property type="project" value="UniProtKB-EC"/>
</dbReference>
<evidence type="ECO:0000313" key="4">
    <source>
        <dbReference type="Proteomes" id="UP001549164"/>
    </source>
</evidence>
<accession>A0ABV2IAR1</accession>
<evidence type="ECO:0000259" key="2">
    <source>
        <dbReference type="SMART" id="SM00903"/>
    </source>
</evidence>
<dbReference type="PANTHER" id="PTHR30466">
    <property type="entry name" value="FLAVIN REDUCTASE"/>
    <property type="match status" value="1"/>
</dbReference>
<keyword evidence="4" id="KW-1185">Reference proteome</keyword>
<dbReference type="InterPro" id="IPR002563">
    <property type="entry name" value="Flavin_Rdtase-like_dom"/>
</dbReference>